<comment type="catalytic activity">
    <reaction evidence="18">
        <text>ATP + H2O = ADP + phosphate + H(+)</text>
        <dbReference type="Rhea" id="RHEA:13065"/>
        <dbReference type="ChEBI" id="CHEBI:15377"/>
        <dbReference type="ChEBI" id="CHEBI:15378"/>
        <dbReference type="ChEBI" id="CHEBI:30616"/>
        <dbReference type="ChEBI" id="CHEBI:43474"/>
        <dbReference type="ChEBI" id="CHEBI:456216"/>
        <dbReference type="EC" id="5.6.2.3"/>
    </reaction>
</comment>
<keyword evidence="12" id="KW-0411">Iron-sulfur</keyword>
<dbReference type="GO" id="GO:0046872">
    <property type="term" value="F:metal ion binding"/>
    <property type="evidence" value="ECO:0007669"/>
    <property type="project" value="UniProtKB-KW"/>
</dbReference>
<dbReference type="eggNOG" id="COG1199">
    <property type="taxonomic scope" value="Bacteria"/>
</dbReference>
<evidence type="ECO:0000256" key="10">
    <source>
        <dbReference type="ARBA" id="ARBA00022840"/>
    </source>
</evidence>
<dbReference type="Pfam" id="PF00270">
    <property type="entry name" value="DEAD"/>
    <property type="match status" value="1"/>
</dbReference>
<dbReference type="RefSeq" id="WP_034989825.1">
    <property type="nucleotide sequence ID" value="NZ_AYZF01000007.1"/>
</dbReference>
<dbReference type="InterPro" id="IPR011604">
    <property type="entry name" value="PDDEXK-like_dom_sf"/>
</dbReference>
<evidence type="ECO:0000256" key="2">
    <source>
        <dbReference type="ARBA" id="ARBA00022485"/>
    </source>
</evidence>
<keyword evidence="6" id="KW-0227">DNA damage</keyword>
<accession>A0A023D0L0</accession>
<keyword evidence="10" id="KW-0067">ATP-binding</keyword>
<dbReference type="Pfam" id="PF12705">
    <property type="entry name" value="PDDEXK_1"/>
    <property type="match status" value="1"/>
</dbReference>
<keyword evidence="15" id="KW-0413">Isomerase</keyword>
<dbReference type="Pfam" id="PF06733">
    <property type="entry name" value="DEAD_2"/>
    <property type="match status" value="1"/>
</dbReference>
<keyword evidence="13" id="KW-0238">DNA-binding</keyword>
<evidence type="ECO:0000256" key="7">
    <source>
        <dbReference type="ARBA" id="ARBA00022801"/>
    </source>
</evidence>
<protein>
    <recommendedName>
        <fullName evidence="17">DNA 5'-3' helicase</fullName>
        <ecNumber evidence="17">5.6.2.3</ecNumber>
    </recommendedName>
</protein>
<dbReference type="InterPro" id="IPR006555">
    <property type="entry name" value="ATP-dep_Helicase_C"/>
</dbReference>
<dbReference type="PANTHER" id="PTHR11472:SF34">
    <property type="entry name" value="REGULATOR OF TELOMERE ELONGATION HELICASE 1"/>
    <property type="match status" value="1"/>
</dbReference>
<evidence type="ECO:0000256" key="11">
    <source>
        <dbReference type="ARBA" id="ARBA00023004"/>
    </source>
</evidence>
<evidence type="ECO:0000256" key="1">
    <source>
        <dbReference type="ARBA" id="ARBA00001966"/>
    </source>
</evidence>
<comment type="caution">
    <text evidence="20">The sequence shown here is derived from an EMBL/GenBank/DDBJ whole genome shotgun (WGS) entry which is preliminary data.</text>
</comment>
<keyword evidence="21" id="KW-1185">Reference proteome</keyword>
<evidence type="ECO:0000256" key="5">
    <source>
        <dbReference type="ARBA" id="ARBA00022741"/>
    </source>
</evidence>
<keyword evidence="5" id="KW-0547">Nucleotide-binding</keyword>
<dbReference type="GO" id="GO:0004527">
    <property type="term" value="F:exonuclease activity"/>
    <property type="evidence" value="ECO:0007669"/>
    <property type="project" value="UniProtKB-KW"/>
</dbReference>
<name>A0A023D0L0_9LACO</name>
<evidence type="ECO:0000256" key="12">
    <source>
        <dbReference type="ARBA" id="ARBA00023014"/>
    </source>
</evidence>
<evidence type="ECO:0000256" key="18">
    <source>
        <dbReference type="ARBA" id="ARBA00048954"/>
    </source>
</evidence>
<dbReference type="SUPFAM" id="SSF52540">
    <property type="entry name" value="P-loop containing nucleoside triphosphate hydrolases"/>
    <property type="match status" value="2"/>
</dbReference>
<organism evidence="20 21">
    <name type="scientific">Liquorilactobacillus sucicola DSM 21376 = JCM 15457</name>
    <dbReference type="NCBI Taxonomy" id="1423806"/>
    <lineage>
        <taxon>Bacteria</taxon>
        <taxon>Bacillati</taxon>
        <taxon>Bacillota</taxon>
        <taxon>Bacilli</taxon>
        <taxon>Lactobacillales</taxon>
        <taxon>Lactobacillaceae</taxon>
        <taxon>Liquorilactobacillus</taxon>
    </lineage>
</organism>
<dbReference type="SMART" id="SM00488">
    <property type="entry name" value="DEXDc2"/>
    <property type="match status" value="1"/>
</dbReference>
<dbReference type="AlphaFoldDB" id="A0A023D0L0"/>
<dbReference type="GO" id="GO:0051539">
    <property type="term" value="F:4 iron, 4 sulfur cluster binding"/>
    <property type="evidence" value="ECO:0007669"/>
    <property type="project" value="UniProtKB-KW"/>
</dbReference>
<dbReference type="PATRIC" id="fig|1423806.3.peg.70"/>
<dbReference type="Proteomes" id="UP000050961">
    <property type="component" value="Unassembled WGS sequence"/>
</dbReference>
<dbReference type="STRING" id="1423806.FD15_GL000067"/>
<dbReference type="InterPro" id="IPR042493">
    <property type="entry name" value="XPD_DNA_FeS"/>
</dbReference>
<feature type="domain" description="Helicase ATP-binding" evidence="19">
    <location>
        <begin position="181"/>
        <end position="435"/>
    </location>
</feature>
<evidence type="ECO:0000256" key="15">
    <source>
        <dbReference type="ARBA" id="ARBA00023235"/>
    </source>
</evidence>
<evidence type="ECO:0000259" key="19">
    <source>
        <dbReference type="PROSITE" id="PS51193"/>
    </source>
</evidence>
<evidence type="ECO:0000256" key="14">
    <source>
        <dbReference type="ARBA" id="ARBA00023204"/>
    </source>
</evidence>
<evidence type="ECO:0000256" key="16">
    <source>
        <dbReference type="ARBA" id="ARBA00038058"/>
    </source>
</evidence>
<dbReference type="SMART" id="SM00491">
    <property type="entry name" value="HELICc2"/>
    <property type="match status" value="1"/>
</dbReference>
<proteinExistence type="inferred from homology"/>
<dbReference type="Gene3D" id="1.10.275.40">
    <property type="match status" value="1"/>
</dbReference>
<dbReference type="EC" id="5.6.2.3" evidence="17"/>
<dbReference type="GO" id="GO:0005524">
    <property type="term" value="F:ATP binding"/>
    <property type="evidence" value="ECO:0007669"/>
    <property type="project" value="UniProtKB-KW"/>
</dbReference>
<keyword evidence="2" id="KW-0004">4Fe-4S</keyword>
<dbReference type="InterPro" id="IPR014013">
    <property type="entry name" value="Helic_SF1/SF2_ATP-bd_DinG/Rad3"/>
</dbReference>
<evidence type="ECO:0000256" key="9">
    <source>
        <dbReference type="ARBA" id="ARBA00022839"/>
    </source>
</evidence>
<reference evidence="20 21" key="1">
    <citation type="journal article" date="2015" name="Genome Announc.">
        <title>Expanding the biotechnology potential of lactobacilli through comparative genomics of 213 strains and associated genera.</title>
        <authorList>
            <person name="Sun Z."/>
            <person name="Harris H.M."/>
            <person name="McCann A."/>
            <person name="Guo C."/>
            <person name="Argimon S."/>
            <person name="Zhang W."/>
            <person name="Yang X."/>
            <person name="Jeffery I.B."/>
            <person name="Cooney J.C."/>
            <person name="Kagawa T.F."/>
            <person name="Liu W."/>
            <person name="Song Y."/>
            <person name="Salvetti E."/>
            <person name="Wrobel A."/>
            <person name="Rasinkangas P."/>
            <person name="Parkhill J."/>
            <person name="Rea M.C."/>
            <person name="O'Sullivan O."/>
            <person name="Ritari J."/>
            <person name="Douillard F.P."/>
            <person name="Paul Ross R."/>
            <person name="Yang R."/>
            <person name="Briner A.E."/>
            <person name="Felis G.E."/>
            <person name="de Vos W.M."/>
            <person name="Barrangou R."/>
            <person name="Klaenhammer T.R."/>
            <person name="Caufield P.W."/>
            <person name="Cui Y."/>
            <person name="Zhang H."/>
            <person name="O'Toole P.W."/>
        </authorList>
    </citation>
    <scope>NUCLEOTIDE SEQUENCE [LARGE SCALE GENOMIC DNA]</scope>
    <source>
        <strain evidence="20 21">DSM 21376</strain>
    </source>
</reference>
<keyword evidence="7" id="KW-0378">Hydrolase</keyword>
<dbReference type="InterPro" id="IPR014001">
    <property type="entry name" value="Helicase_ATP-bd"/>
</dbReference>
<dbReference type="GO" id="GO:0016887">
    <property type="term" value="F:ATP hydrolysis activity"/>
    <property type="evidence" value="ECO:0007669"/>
    <property type="project" value="RHEA"/>
</dbReference>
<evidence type="ECO:0000256" key="8">
    <source>
        <dbReference type="ARBA" id="ARBA00022806"/>
    </source>
</evidence>
<comment type="similarity">
    <text evidence="16">Belongs to the helicase family. DinG subfamily.</text>
</comment>
<dbReference type="InterPro" id="IPR010614">
    <property type="entry name" value="RAD3-like_helicase_DEAD"/>
</dbReference>
<keyword evidence="14" id="KW-0234">DNA repair</keyword>
<dbReference type="SMART" id="SM00487">
    <property type="entry name" value="DEXDc"/>
    <property type="match status" value="1"/>
</dbReference>
<dbReference type="OrthoDB" id="9765586at2"/>
<dbReference type="InterPro" id="IPR045028">
    <property type="entry name" value="DinG/Rad3-like"/>
</dbReference>
<keyword evidence="11" id="KW-0408">Iron</keyword>
<dbReference type="PROSITE" id="PS51193">
    <property type="entry name" value="HELICASE_ATP_BIND_2"/>
    <property type="match status" value="1"/>
</dbReference>
<gene>
    <name evidence="20" type="ORF">FD15_GL000067</name>
</gene>
<evidence type="ECO:0000313" key="21">
    <source>
        <dbReference type="Proteomes" id="UP000050961"/>
    </source>
</evidence>
<evidence type="ECO:0000256" key="17">
    <source>
        <dbReference type="ARBA" id="ARBA00044969"/>
    </source>
</evidence>
<dbReference type="Gene3D" id="3.40.50.300">
    <property type="entry name" value="P-loop containing nucleotide triphosphate hydrolases"/>
    <property type="match status" value="2"/>
</dbReference>
<dbReference type="PANTHER" id="PTHR11472">
    <property type="entry name" value="DNA REPAIR DEAD HELICASE RAD3/XP-D SUBFAMILY MEMBER"/>
    <property type="match status" value="1"/>
</dbReference>
<dbReference type="InterPro" id="IPR011545">
    <property type="entry name" value="DEAD/DEAH_box_helicase_dom"/>
</dbReference>
<keyword evidence="4" id="KW-0479">Metal-binding</keyword>
<comment type="cofactor">
    <cofactor evidence="1">
        <name>[4Fe-4S] cluster</name>
        <dbReference type="ChEBI" id="CHEBI:49883"/>
    </cofactor>
</comment>
<evidence type="ECO:0000313" key="20">
    <source>
        <dbReference type="EMBL" id="KRN07242.1"/>
    </source>
</evidence>
<dbReference type="GO" id="GO:0003677">
    <property type="term" value="F:DNA binding"/>
    <property type="evidence" value="ECO:0007669"/>
    <property type="project" value="UniProtKB-KW"/>
</dbReference>
<evidence type="ECO:0000256" key="6">
    <source>
        <dbReference type="ARBA" id="ARBA00022763"/>
    </source>
</evidence>
<keyword evidence="9" id="KW-0269">Exonuclease</keyword>
<evidence type="ECO:0000256" key="4">
    <source>
        <dbReference type="ARBA" id="ARBA00022723"/>
    </source>
</evidence>
<dbReference type="Pfam" id="PF13307">
    <property type="entry name" value="Helicase_C_2"/>
    <property type="match status" value="1"/>
</dbReference>
<dbReference type="Gene3D" id="3.90.320.10">
    <property type="match status" value="1"/>
</dbReference>
<dbReference type="GO" id="GO:0006281">
    <property type="term" value="P:DNA repair"/>
    <property type="evidence" value="ECO:0007669"/>
    <property type="project" value="UniProtKB-KW"/>
</dbReference>
<evidence type="ECO:0000256" key="3">
    <source>
        <dbReference type="ARBA" id="ARBA00022722"/>
    </source>
</evidence>
<dbReference type="Gene3D" id="1.10.30.20">
    <property type="entry name" value="Bacterial XPD DNA helicase, FeS cluster domain"/>
    <property type="match status" value="1"/>
</dbReference>
<dbReference type="GO" id="GO:0043139">
    <property type="term" value="F:5'-3' DNA helicase activity"/>
    <property type="evidence" value="ECO:0007669"/>
    <property type="project" value="UniProtKB-EC"/>
</dbReference>
<dbReference type="EMBL" id="AYZF01000007">
    <property type="protein sequence ID" value="KRN07242.1"/>
    <property type="molecule type" value="Genomic_DNA"/>
</dbReference>
<keyword evidence="8 20" id="KW-0347">Helicase</keyword>
<dbReference type="InterPro" id="IPR038726">
    <property type="entry name" value="PDDEXK_AddAB-type"/>
</dbReference>
<sequence>MENEIGVRQLIEFVWQTGNLHGDLFNSDNTALQGAAIHRQLQKKWNASYTTEFSLKLPIEIAGKDYTIHGRADGVHQTDGTYDKVIEIKTSAINFENISEPKLDLYWAQLKMYAALLMKNSNVTQLELELLYFQTDTREVTHQQRSFSKKEAEHFFAATMDIFSEWIALKKDMLSQRNNSIRKLHFPFKNYRPHQYELAAAVYKTIAARTRLFVEAPTGTGKTISTLFPAVMALGQAKIDRLFYLTAKESTHQVAEQSLSILQQSGLYLHSITLTAKEKITFEEEKELEDDKNPFFIGYYDRLKPALKDILQHETIITAITVKKYAKKHVLDPFEFSLDISLFCDIIISDYNYLFDPLVYLQRFFQDSVKDYCFLIDEAHNLVARSRAMYTAEISSAPINNLLTEIKRSHKGSSKDIKSGLIKLQKDFAKLQASLVESKDNILILKKYPDKFLKQLQHFVSKTQSWLKQNPDHSLFKQVLDYYLIVHAFIKISSFYDETFRTKLVATEKNVAIKIFCLNPSSLLAQTLAKGKSAVLFSATLSPITYYQDVLGGKDNSLVYKLSSPFKTENLGIFTTPKLNVTYRFRSQNESRIIAALSTMVHAKSGNYLIFLPSYAFLEQIYSAFLQANPDIKTICQDLNMDKAAKNNFLSYFTKRPLENVTGFAVLGGSFSEGIDLKGESLSGVAIVTVGLPSLNDETEELKCFFEQTNRNGFEYAYQLPGFNNVLQAAGRVIRGTTDTGVILLLDQRFTNSRYTRLFPLHWQHYQKSYSLTQLKSQLAFFWRHTKSGNKGRNT</sequence>
<dbReference type="InterPro" id="IPR027417">
    <property type="entry name" value="P-loop_NTPase"/>
</dbReference>
<dbReference type="InterPro" id="IPR006554">
    <property type="entry name" value="Helicase-like_DEXD_c2"/>
</dbReference>
<evidence type="ECO:0000256" key="13">
    <source>
        <dbReference type="ARBA" id="ARBA00023125"/>
    </source>
</evidence>
<keyword evidence="3" id="KW-0540">Nuclease</keyword>